<protein>
    <submittedName>
        <fullName evidence="2">Uncharacterized protein</fullName>
    </submittedName>
</protein>
<evidence type="ECO:0000313" key="2">
    <source>
        <dbReference type="EMBL" id="KAH3816989.1"/>
    </source>
</evidence>
<gene>
    <name evidence="2" type="ORF">DPMN_118514</name>
</gene>
<evidence type="ECO:0000313" key="3">
    <source>
        <dbReference type="Proteomes" id="UP000828390"/>
    </source>
</evidence>
<organism evidence="2 3">
    <name type="scientific">Dreissena polymorpha</name>
    <name type="common">Zebra mussel</name>
    <name type="synonym">Mytilus polymorpha</name>
    <dbReference type="NCBI Taxonomy" id="45954"/>
    <lineage>
        <taxon>Eukaryota</taxon>
        <taxon>Metazoa</taxon>
        <taxon>Spiralia</taxon>
        <taxon>Lophotrochozoa</taxon>
        <taxon>Mollusca</taxon>
        <taxon>Bivalvia</taxon>
        <taxon>Autobranchia</taxon>
        <taxon>Heteroconchia</taxon>
        <taxon>Euheterodonta</taxon>
        <taxon>Imparidentia</taxon>
        <taxon>Neoheterodontei</taxon>
        <taxon>Myida</taxon>
        <taxon>Dreissenoidea</taxon>
        <taxon>Dreissenidae</taxon>
        <taxon>Dreissena</taxon>
    </lineage>
</organism>
<feature type="region of interest" description="Disordered" evidence="1">
    <location>
        <begin position="54"/>
        <end position="114"/>
    </location>
</feature>
<keyword evidence="3" id="KW-1185">Reference proteome</keyword>
<accession>A0A9D4GKB5</accession>
<dbReference type="EMBL" id="JAIWYP010000005">
    <property type="protein sequence ID" value="KAH3816989.1"/>
    <property type="molecule type" value="Genomic_DNA"/>
</dbReference>
<evidence type="ECO:0000256" key="1">
    <source>
        <dbReference type="SAM" id="MobiDB-lite"/>
    </source>
</evidence>
<reference evidence="2" key="1">
    <citation type="journal article" date="2019" name="bioRxiv">
        <title>The Genome of the Zebra Mussel, Dreissena polymorpha: A Resource for Invasive Species Research.</title>
        <authorList>
            <person name="McCartney M.A."/>
            <person name="Auch B."/>
            <person name="Kono T."/>
            <person name="Mallez S."/>
            <person name="Zhang Y."/>
            <person name="Obille A."/>
            <person name="Becker A."/>
            <person name="Abrahante J.E."/>
            <person name="Garbe J."/>
            <person name="Badalamenti J.P."/>
            <person name="Herman A."/>
            <person name="Mangelson H."/>
            <person name="Liachko I."/>
            <person name="Sullivan S."/>
            <person name="Sone E.D."/>
            <person name="Koren S."/>
            <person name="Silverstein K.A.T."/>
            <person name="Beckman K.B."/>
            <person name="Gohl D.M."/>
        </authorList>
    </citation>
    <scope>NUCLEOTIDE SEQUENCE</scope>
    <source>
        <strain evidence="2">Duluth1</strain>
        <tissue evidence="2">Whole animal</tissue>
    </source>
</reference>
<dbReference type="AlphaFoldDB" id="A0A9D4GKB5"/>
<reference evidence="2" key="2">
    <citation type="submission" date="2020-11" db="EMBL/GenBank/DDBJ databases">
        <authorList>
            <person name="McCartney M.A."/>
            <person name="Auch B."/>
            <person name="Kono T."/>
            <person name="Mallez S."/>
            <person name="Becker A."/>
            <person name="Gohl D.M."/>
            <person name="Silverstein K.A.T."/>
            <person name="Koren S."/>
            <person name="Bechman K.B."/>
            <person name="Herman A."/>
            <person name="Abrahante J.E."/>
            <person name="Garbe J."/>
        </authorList>
    </citation>
    <scope>NUCLEOTIDE SEQUENCE</scope>
    <source>
        <strain evidence="2">Duluth1</strain>
        <tissue evidence="2">Whole animal</tissue>
    </source>
</reference>
<comment type="caution">
    <text evidence="2">The sequence shown here is derived from an EMBL/GenBank/DDBJ whole genome shotgun (WGS) entry which is preliminary data.</text>
</comment>
<name>A0A9D4GKB5_DREPO</name>
<sequence>MKTAETKDIVTQLKVAKTSQDQGVSCHRYQSGTPFQYKGIRDGELEEFPNSRTHFKSNAVNNTINDMPYTSTPKLNGTPSISTPKPNGPSSPNTSKHNCTPSTNASNPNGMLSTSTPKINFPLVNSAKSMVPAASFTCDDGLLKKTGKIPTITKLC</sequence>
<proteinExistence type="predicted"/>
<dbReference type="Proteomes" id="UP000828390">
    <property type="component" value="Unassembled WGS sequence"/>
</dbReference>